<dbReference type="InterPro" id="IPR021871">
    <property type="entry name" value="DUF3482"/>
</dbReference>
<feature type="domain" description="G" evidence="1">
    <location>
        <begin position="15"/>
        <end position="87"/>
    </location>
</feature>
<organism evidence="2 3">
    <name type="scientific">Paracidovorax wautersii</name>
    <dbReference type="NCBI Taxonomy" id="1177982"/>
    <lineage>
        <taxon>Bacteria</taxon>
        <taxon>Pseudomonadati</taxon>
        <taxon>Pseudomonadota</taxon>
        <taxon>Betaproteobacteria</taxon>
        <taxon>Burkholderiales</taxon>
        <taxon>Comamonadaceae</taxon>
        <taxon>Paracidovorax</taxon>
    </lineage>
</organism>
<dbReference type="PANTHER" id="PTHR42714:SF7">
    <property type="entry name" value="G DOMAIN-CONTAINING PROTEIN"/>
    <property type="match status" value="1"/>
</dbReference>
<dbReference type="GO" id="GO:0005525">
    <property type="term" value="F:GTP binding"/>
    <property type="evidence" value="ECO:0007669"/>
    <property type="project" value="InterPro"/>
</dbReference>
<sequence length="499" mass="53141">MKVKGFRRDGDPALHIAVVGHTNVGKTSLLRTLLRDVDFGEVSHRPSTTRHVEGAALRVGGEPLLVLHDTPGLEDGIGLRDELARLAQLPLTPTGATGERLDGPACIDAFLGSTQARGRYEQEAKVLRQLLAVQAGIYVIDVREPVLPKYRDELAVLAMAGKPLLPVFNFVRDAATHEATWREVLARVGLHAAVRFDTVTPPVDGEQRLYGSLAVLLETARPQLERLQAELAGQARERRDQAAHLVAELLADVAAARRLAASDDAAVQAAVASLHDAVREREQRCTQALLALYAFRRGDAVAPGLPGFDGLWGDDLFNAETLRQFGVRVGGGMAAGAAVGAGVDVMLAGLSLGTAALVGALAGGAWQTVRSYGQRWWGRVQGERVLRVDEAVLRLLALRQRLLLRALESRGHAAQDAVAIDAGAAGPSASTAPWPGGRLPVPLDKARAHASWSALNETDVRGALSRAARAAYQDPARQAQVEALAHALQPPLFEAEPTA</sequence>
<dbReference type="SUPFAM" id="SSF52540">
    <property type="entry name" value="P-loop containing nucleoside triphosphate hydrolases"/>
    <property type="match status" value="1"/>
</dbReference>
<evidence type="ECO:0000313" key="2">
    <source>
        <dbReference type="EMBL" id="KAF1020324.1"/>
    </source>
</evidence>
<dbReference type="Gene3D" id="3.40.50.300">
    <property type="entry name" value="P-loop containing nucleotide triphosphate hydrolases"/>
    <property type="match status" value="1"/>
</dbReference>
<dbReference type="Pfam" id="PF01926">
    <property type="entry name" value="MMR_HSR1"/>
    <property type="match status" value="1"/>
</dbReference>
<dbReference type="EMBL" id="WNDQ01000037">
    <property type="protein sequence ID" value="KAF1020324.1"/>
    <property type="molecule type" value="Genomic_DNA"/>
</dbReference>
<name>A0A7V8FMU4_9BURK</name>
<dbReference type="Pfam" id="PF11981">
    <property type="entry name" value="DUF3482"/>
    <property type="match status" value="1"/>
</dbReference>
<comment type="caution">
    <text evidence="2">The sequence shown here is derived from an EMBL/GenBank/DDBJ whole genome shotgun (WGS) entry which is preliminary data.</text>
</comment>
<proteinExistence type="predicted"/>
<gene>
    <name evidence="2" type="primary">engB_2</name>
    <name evidence="2" type="ORF">GAK30_02571</name>
</gene>
<dbReference type="Proteomes" id="UP000461670">
    <property type="component" value="Unassembled WGS sequence"/>
</dbReference>
<evidence type="ECO:0000259" key="1">
    <source>
        <dbReference type="Pfam" id="PF01926"/>
    </source>
</evidence>
<evidence type="ECO:0000313" key="3">
    <source>
        <dbReference type="Proteomes" id="UP000461670"/>
    </source>
</evidence>
<dbReference type="GO" id="GO:0002098">
    <property type="term" value="P:tRNA wobble uridine modification"/>
    <property type="evidence" value="ECO:0007669"/>
    <property type="project" value="TreeGrafter"/>
</dbReference>
<dbReference type="InterPro" id="IPR027417">
    <property type="entry name" value="P-loop_NTPase"/>
</dbReference>
<dbReference type="AlphaFoldDB" id="A0A7V8FMU4"/>
<dbReference type="InterPro" id="IPR006073">
    <property type="entry name" value="GTP-bd"/>
</dbReference>
<accession>A0A7V8FMU4</accession>
<protein>
    <submittedName>
        <fullName evidence="2">GTP-binding protein EngB</fullName>
    </submittedName>
</protein>
<dbReference type="GO" id="GO:0030488">
    <property type="term" value="P:tRNA methylation"/>
    <property type="evidence" value="ECO:0007669"/>
    <property type="project" value="TreeGrafter"/>
</dbReference>
<reference evidence="3" key="1">
    <citation type="journal article" date="2020" name="MBio">
        <title>Horizontal gene transfer to a defensive symbiont with a reduced genome amongst a multipartite beetle microbiome.</title>
        <authorList>
            <person name="Waterworth S.C."/>
            <person name="Florez L.V."/>
            <person name="Rees E.R."/>
            <person name="Hertweck C."/>
            <person name="Kaltenpoth M."/>
            <person name="Kwan J.C."/>
        </authorList>
    </citation>
    <scope>NUCLEOTIDE SEQUENCE [LARGE SCALE GENOMIC DNA]</scope>
</reference>
<dbReference type="PANTHER" id="PTHR42714">
    <property type="entry name" value="TRNA MODIFICATION GTPASE GTPBP3"/>
    <property type="match status" value="1"/>
</dbReference>
<dbReference type="GO" id="GO:0005829">
    <property type="term" value="C:cytosol"/>
    <property type="evidence" value="ECO:0007669"/>
    <property type="project" value="TreeGrafter"/>
</dbReference>